<feature type="compositionally biased region" description="Low complexity" evidence="1">
    <location>
        <begin position="36"/>
        <end position="46"/>
    </location>
</feature>
<sequence length="253" mass="28279">MMDEIDFELCLNVDQVQITQTPAFHREKRKQYPVHNNTTNSTNNTTPRVRTHDELGDSTADESAITPVPPAKRARISQSEVSYRTQPMNMNASHQAIGALVDSSPLFNHYTGFFNFQSYQQGPVDANGVLPAVPRRAMSEDMDIDMMYMGSETETEAETEAPPERFHGQCPIHSFGTGSFGSGLGSFSSQRNNSASMFPIYEDPVDMDIEGVFCGEDWYSSPDEDKENVENGHEQGSILQEMDSNSVAVYQRR</sequence>
<keyword evidence="3" id="KW-1185">Reference proteome</keyword>
<protein>
    <submittedName>
        <fullName evidence="2">Uncharacterized protein</fullName>
    </submittedName>
</protein>
<accession>A0A397IM00</accession>
<feature type="compositionally biased region" description="Polar residues" evidence="1">
    <location>
        <begin position="242"/>
        <end position="253"/>
    </location>
</feature>
<name>A0A397IM00_9EURO</name>
<feature type="region of interest" description="Disordered" evidence="1">
    <location>
        <begin position="217"/>
        <end position="253"/>
    </location>
</feature>
<reference evidence="2 3" key="1">
    <citation type="submission" date="2018-08" db="EMBL/GenBank/DDBJ databases">
        <title>Draft genome sequences of two Aspergillus turcosus clinical strains isolated from bronchoalveolar lavage fluid: one azole-susceptible and the other azole-resistant.</title>
        <authorList>
            <person name="Parent-Michaud M."/>
            <person name="Dufresne P.J."/>
            <person name="Fournier E."/>
            <person name="Martineau C."/>
            <person name="Moreira S."/>
            <person name="Perkins V."/>
            <person name="De Repentigny L."/>
            <person name="Dufresne S.F."/>
        </authorList>
    </citation>
    <scope>NUCLEOTIDE SEQUENCE [LARGE SCALE GENOMIC DNA]</scope>
    <source>
        <strain evidence="2">HMR AF 1038</strain>
    </source>
</reference>
<feature type="region of interest" description="Disordered" evidence="1">
    <location>
        <begin position="34"/>
        <end position="81"/>
    </location>
</feature>
<evidence type="ECO:0000256" key="1">
    <source>
        <dbReference type="SAM" id="MobiDB-lite"/>
    </source>
</evidence>
<evidence type="ECO:0000313" key="2">
    <source>
        <dbReference type="EMBL" id="RLL98625.1"/>
    </source>
</evidence>
<dbReference type="OrthoDB" id="4492273at2759"/>
<proteinExistence type="predicted"/>
<dbReference type="AlphaFoldDB" id="A0A397IM00"/>
<dbReference type="Proteomes" id="UP000215289">
    <property type="component" value="Unassembled WGS sequence"/>
</dbReference>
<gene>
    <name evidence="2" type="ORF">CFD26_103158</name>
</gene>
<dbReference type="EMBL" id="NIDN02000048">
    <property type="protein sequence ID" value="RLL98625.1"/>
    <property type="molecule type" value="Genomic_DNA"/>
</dbReference>
<organism evidence="2 3">
    <name type="scientific">Aspergillus turcosus</name>
    <dbReference type="NCBI Taxonomy" id="1245748"/>
    <lineage>
        <taxon>Eukaryota</taxon>
        <taxon>Fungi</taxon>
        <taxon>Dikarya</taxon>
        <taxon>Ascomycota</taxon>
        <taxon>Pezizomycotina</taxon>
        <taxon>Eurotiomycetes</taxon>
        <taxon>Eurotiomycetidae</taxon>
        <taxon>Eurotiales</taxon>
        <taxon>Aspergillaceae</taxon>
        <taxon>Aspergillus</taxon>
        <taxon>Aspergillus subgen. Fumigati</taxon>
    </lineage>
</organism>
<comment type="caution">
    <text evidence="2">The sequence shown here is derived from an EMBL/GenBank/DDBJ whole genome shotgun (WGS) entry which is preliminary data.</text>
</comment>
<evidence type="ECO:0000313" key="3">
    <source>
        <dbReference type="Proteomes" id="UP000215289"/>
    </source>
</evidence>